<dbReference type="EMBL" id="QTSX02000031">
    <property type="protein sequence ID" value="KAJ9089737.1"/>
    <property type="molecule type" value="Genomic_DNA"/>
</dbReference>
<keyword evidence="2" id="KW-1185">Reference proteome</keyword>
<organism evidence="1 2">
    <name type="scientific">Entomophthora muscae</name>
    <dbReference type="NCBI Taxonomy" id="34485"/>
    <lineage>
        <taxon>Eukaryota</taxon>
        <taxon>Fungi</taxon>
        <taxon>Fungi incertae sedis</taxon>
        <taxon>Zoopagomycota</taxon>
        <taxon>Entomophthoromycotina</taxon>
        <taxon>Entomophthoromycetes</taxon>
        <taxon>Entomophthorales</taxon>
        <taxon>Entomophthoraceae</taxon>
        <taxon>Entomophthora</taxon>
    </lineage>
</organism>
<comment type="caution">
    <text evidence="1">The sequence shown here is derived from an EMBL/GenBank/DDBJ whole genome shotgun (WGS) entry which is preliminary data.</text>
</comment>
<gene>
    <name evidence="1" type="ORF">DSO57_1009741</name>
</gene>
<evidence type="ECO:0000313" key="2">
    <source>
        <dbReference type="Proteomes" id="UP001165960"/>
    </source>
</evidence>
<protein>
    <submittedName>
        <fullName evidence="1">Uncharacterized protein</fullName>
    </submittedName>
</protein>
<sequence>MAIILEHRYPTSKLNIFHGVFIRTLGKVGLGDLDAQVQRRQNGTQVRVMPCPKGQAVRNIPDINQIITGGQVWKRKGVFLVKEAKFNEDFPPLIGEIKIKQRKKQNSIAAGIIYHPGRHLPRLLAPSASLLAPSQLPEGLLLTLCLPTNPPPPSQPPTSHLLAQPGTSGPAASHPLAHPAASGPTASPPRSQAPTHIQSELPIKCNQSENSLVAGEQHQNNSFPSSEGQIQVSEEAKIYSCHSEEGEIQVSKFKNYSGPTNGSPIQVSDVSSNSTHSQWDSNSHFMHLNLDSSQTMPSQTKIDFESPMTLQQHLTPYPGEIIGSRQEWPNPQQIVK</sequence>
<accession>A0ACC2US42</accession>
<dbReference type="Proteomes" id="UP001165960">
    <property type="component" value="Unassembled WGS sequence"/>
</dbReference>
<reference evidence="1" key="1">
    <citation type="submission" date="2022-04" db="EMBL/GenBank/DDBJ databases">
        <title>Genome of the entomopathogenic fungus Entomophthora muscae.</title>
        <authorList>
            <person name="Elya C."/>
            <person name="Lovett B.R."/>
            <person name="Lee E."/>
            <person name="Macias A.M."/>
            <person name="Hajek A.E."/>
            <person name="De Bivort B.L."/>
            <person name="Kasson M.T."/>
            <person name="De Fine Licht H.H."/>
            <person name="Stajich J.E."/>
        </authorList>
    </citation>
    <scope>NUCLEOTIDE SEQUENCE</scope>
    <source>
        <strain evidence="1">Berkeley</strain>
    </source>
</reference>
<name>A0ACC2US42_9FUNG</name>
<evidence type="ECO:0000313" key="1">
    <source>
        <dbReference type="EMBL" id="KAJ9089737.1"/>
    </source>
</evidence>
<proteinExistence type="predicted"/>